<dbReference type="PATRIC" id="fig|1227465.4.peg.3181"/>
<comment type="caution">
    <text evidence="2">The sequence shown here is derived from an EMBL/GenBank/DDBJ whole genome shotgun (WGS) entry which is preliminary data.</text>
</comment>
<evidence type="ECO:0000256" key="1">
    <source>
        <dbReference type="SAM" id="Phobius"/>
    </source>
</evidence>
<keyword evidence="3" id="KW-1185">Reference proteome</keyword>
<keyword evidence="1" id="KW-0472">Membrane</keyword>
<keyword evidence="1" id="KW-0812">Transmembrane</keyword>
<protein>
    <submittedName>
        <fullName evidence="2">MscS Mechanosensitive ion channel</fullName>
    </submittedName>
</protein>
<sequence>MGAAAGALGPLALAGTLEPFLGPLTGIVVDAAIFLVVVATYVVYSSLRRKPTSSVVG</sequence>
<reference evidence="2 3" key="1">
    <citation type="journal article" date="2014" name="PLoS Genet.">
        <title>Phylogenetically driven sequencing of extremely halophilic archaea reveals strategies for static and dynamic osmo-response.</title>
        <authorList>
            <person name="Becker E.A."/>
            <person name="Seitzer P.M."/>
            <person name="Tritt A."/>
            <person name="Larsen D."/>
            <person name="Krusor M."/>
            <person name="Yao A.I."/>
            <person name="Wu D."/>
            <person name="Madern D."/>
            <person name="Eisen J.A."/>
            <person name="Darling A.E."/>
            <person name="Facciotti M.T."/>
        </authorList>
    </citation>
    <scope>NUCLEOTIDE SEQUENCE [LARGE SCALE GENOMIC DNA]</scope>
    <source>
        <strain evidence="2 3">DSM 19288</strain>
    </source>
</reference>
<organism evidence="2 3">
    <name type="scientific">Halorubrum californiense DSM 19288</name>
    <dbReference type="NCBI Taxonomy" id="1227465"/>
    <lineage>
        <taxon>Archaea</taxon>
        <taxon>Methanobacteriati</taxon>
        <taxon>Methanobacteriota</taxon>
        <taxon>Stenosarchaea group</taxon>
        <taxon>Halobacteria</taxon>
        <taxon>Halobacteriales</taxon>
        <taxon>Haloferacaceae</taxon>
        <taxon>Halorubrum</taxon>
    </lineage>
</organism>
<evidence type="ECO:0000313" key="3">
    <source>
        <dbReference type="Proteomes" id="UP000011586"/>
    </source>
</evidence>
<dbReference type="AlphaFoldDB" id="M0DX88"/>
<feature type="transmembrane region" description="Helical" evidence="1">
    <location>
        <begin position="24"/>
        <end position="44"/>
    </location>
</feature>
<gene>
    <name evidence="2" type="ORF">C463_16412</name>
</gene>
<proteinExistence type="predicted"/>
<dbReference type="RefSeq" id="WP_008445830.1">
    <property type="nucleotide sequence ID" value="NZ_AOJK01000073.1"/>
</dbReference>
<accession>M0DX88</accession>
<dbReference type="STRING" id="1227465.C463_16412"/>
<keyword evidence="1" id="KW-1133">Transmembrane helix</keyword>
<dbReference type="Proteomes" id="UP000011586">
    <property type="component" value="Unassembled WGS sequence"/>
</dbReference>
<evidence type="ECO:0000313" key="2">
    <source>
        <dbReference type="EMBL" id="ELZ40101.1"/>
    </source>
</evidence>
<name>M0DX88_9EURY</name>
<dbReference type="EMBL" id="AOJK01000073">
    <property type="protein sequence ID" value="ELZ40101.1"/>
    <property type="molecule type" value="Genomic_DNA"/>
</dbReference>